<dbReference type="AlphaFoldDB" id="A0A7V2ZHX4"/>
<keyword evidence="1" id="KW-0732">Signal</keyword>
<feature type="chain" id="PRO_5030819665" evidence="1">
    <location>
        <begin position="23"/>
        <end position="286"/>
    </location>
</feature>
<gene>
    <name evidence="2" type="ORF">ENS31_01625</name>
</gene>
<dbReference type="Gene3D" id="2.30.260.10">
    <property type="entry name" value="putative xylanase like domain"/>
    <property type="match status" value="1"/>
</dbReference>
<dbReference type="EMBL" id="DSUJ01000004">
    <property type="protein sequence ID" value="HFI90210.1"/>
    <property type="molecule type" value="Genomic_DNA"/>
</dbReference>
<proteinExistence type="predicted"/>
<dbReference type="SUPFAM" id="SSF54001">
    <property type="entry name" value="Cysteine proteinases"/>
    <property type="match status" value="1"/>
</dbReference>
<evidence type="ECO:0000313" key="2">
    <source>
        <dbReference type="EMBL" id="HFI90210.1"/>
    </source>
</evidence>
<evidence type="ECO:0000256" key="1">
    <source>
        <dbReference type="SAM" id="SignalP"/>
    </source>
</evidence>
<dbReference type="InterPro" id="IPR010846">
    <property type="entry name" value="AmiA-like"/>
</dbReference>
<protein>
    <submittedName>
        <fullName evidence="2">DUF1460 domain-containing protein</fullName>
    </submittedName>
</protein>
<dbReference type="Pfam" id="PF07313">
    <property type="entry name" value="AmiA-like"/>
    <property type="match status" value="1"/>
</dbReference>
<dbReference type="InterPro" id="IPR038765">
    <property type="entry name" value="Papain-like_cys_pep_sf"/>
</dbReference>
<comment type="caution">
    <text evidence="2">The sequence shown here is derived from an EMBL/GenBank/DDBJ whole genome shotgun (WGS) entry which is preliminary data.</text>
</comment>
<accession>A0A7V2ZHX4</accession>
<reference evidence="2" key="1">
    <citation type="journal article" date="2020" name="mSystems">
        <title>Genome- and Community-Level Interaction Insights into Carbon Utilization and Element Cycling Functions of Hydrothermarchaeota in Hydrothermal Sediment.</title>
        <authorList>
            <person name="Zhou Z."/>
            <person name="Liu Y."/>
            <person name="Xu W."/>
            <person name="Pan J."/>
            <person name="Luo Z.H."/>
            <person name="Li M."/>
        </authorList>
    </citation>
    <scope>NUCLEOTIDE SEQUENCE [LARGE SCALE GENOMIC DNA]</scope>
    <source>
        <strain evidence="2">SpSt-479</strain>
    </source>
</reference>
<sequence length="286" mass="32995">MKNHTKFIVLLITIFNITPFFAQVFSDKDVIECNNKFSFAADKNLSEKPIGEIIAEVGKTFLNTPYEVHTLEVADKEQLVINFSGLDCTTFLEMTFALSRCIKQKKTTFEDFINELQLIRYRDGKLNDYPSRLHYFSDWIFNNQQKGLIKDVTKEIGGKSIRFKVNFMSENPHLYKHLKSNHEFVKHIKKQEEEINNREYFYIPEDDIAKIEDKIQNGDLIALTTSDRGLDIGHVGIAVKMSDGKIHFMHAPQVGSKVQITDSSLSDYVKKIKKHTGIIVLRALEI</sequence>
<dbReference type="Gene3D" id="1.10.3670.10">
    <property type="entry name" value="Putative xylanase like domain"/>
    <property type="match status" value="1"/>
</dbReference>
<feature type="signal peptide" evidence="1">
    <location>
        <begin position="1"/>
        <end position="22"/>
    </location>
</feature>
<name>A0A7V2ZHX4_9BACT</name>
<organism evidence="2">
    <name type="scientific">Ignavibacterium album</name>
    <dbReference type="NCBI Taxonomy" id="591197"/>
    <lineage>
        <taxon>Bacteria</taxon>
        <taxon>Pseudomonadati</taxon>
        <taxon>Ignavibacteriota</taxon>
        <taxon>Ignavibacteria</taxon>
        <taxon>Ignavibacteriales</taxon>
        <taxon>Ignavibacteriaceae</taxon>
        <taxon>Ignavibacterium</taxon>
    </lineage>
</organism>